<proteinExistence type="predicted"/>
<evidence type="ECO:0000313" key="3">
    <source>
        <dbReference type="Proteomes" id="UP000827284"/>
    </source>
</evidence>
<sequence>MKFTTTVATIALGAIALTSSATAAATPSAAAAPPATSPSALSSTCSTYLNQLAEPSNPLYKCRVYTALGFPGLTHAHDHDTGKLQTAISTYCAAPACTADQYSTVYKNLQTNCAADMVPANQQVLGTVMYMWYMSPAQRDAVCFQDAAKTGSCVIDSINEMIARAQLPDKNPNEDDLYGYLQYVTPFVNMDGLNATQFCTPCNQQVANIFSNYYTKTPSPYDLNFEQKLTSATLNANILDMYKRNCGVALGLPTATGNTTTPGSFNPTNLTQSGKPMSAAAPGTSYSMGAMVAMVATIAGAMAMF</sequence>
<dbReference type="Proteomes" id="UP000827284">
    <property type="component" value="Unassembled WGS sequence"/>
</dbReference>
<protein>
    <recommendedName>
        <fullName evidence="4">Secreted protein</fullName>
    </recommendedName>
</protein>
<accession>A0A9P3H9C0</accession>
<evidence type="ECO:0000313" key="2">
    <source>
        <dbReference type="EMBL" id="GJJ72510.1"/>
    </source>
</evidence>
<feature type="chain" id="PRO_5040411461" description="Secreted protein" evidence="1">
    <location>
        <begin position="24"/>
        <end position="305"/>
    </location>
</feature>
<name>A0A9P3H9C0_9FUNG</name>
<dbReference type="AlphaFoldDB" id="A0A9P3H9C0"/>
<dbReference type="EMBL" id="BQFW01000007">
    <property type="protein sequence ID" value="GJJ72510.1"/>
    <property type="molecule type" value="Genomic_DNA"/>
</dbReference>
<reference evidence="2" key="1">
    <citation type="submission" date="2021-11" db="EMBL/GenBank/DDBJ databases">
        <authorList>
            <person name="Herlambang A."/>
            <person name="Guo Y."/>
            <person name="Takashima Y."/>
            <person name="Nishizawa T."/>
        </authorList>
    </citation>
    <scope>NUCLEOTIDE SEQUENCE</scope>
    <source>
        <strain evidence="2">E1425</strain>
    </source>
</reference>
<gene>
    <name evidence="2" type="ORF">EMPS_04868</name>
</gene>
<evidence type="ECO:0008006" key="4">
    <source>
        <dbReference type="Google" id="ProtNLM"/>
    </source>
</evidence>
<comment type="caution">
    <text evidence="2">The sequence shown here is derived from an EMBL/GenBank/DDBJ whole genome shotgun (WGS) entry which is preliminary data.</text>
</comment>
<dbReference type="OrthoDB" id="2340248at2759"/>
<keyword evidence="3" id="KW-1185">Reference proteome</keyword>
<keyword evidence="1" id="KW-0732">Signal</keyword>
<organism evidence="2 3">
    <name type="scientific">Entomortierella parvispora</name>
    <dbReference type="NCBI Taxonomy" id="205924"/>
    <lineage>
        <taxon>Eukaryota</taxon>
        <taxon>Fungi</taxon>
        <taxon>Fungi incertae sedis</taxon>
        <taxon>Mucoromycota</taxon>
        <taxon>Mortierellomycotina</taxon>
        <taxon>Mortierellomycetes</taxon>
        <taxon>Mortierellales</taxon>
        <taxon>Mortierellaceae</taxon>
        <taxon>Entomortierella</taxon>
    </lineage>
</organism>
<feature type="signal peptide" evidence="1">
    <location>
        <begin position="1"/>
        <end position="23"/>
    </location>
</feature>
<evidence type="ECO:0000256" key="1">
    <source>
        <dbReference type="SAM" id="SignalP"/>
    </source>
</evidence>
<reference evidence="2" key="2">
    <citation type="journal article" date="2022" name="Microbiol. Resour. Announc.">
        <title>Whole-Genome Sequence of Entomortierella parvispora E1425, a Mucoromycotan Fungus Associated with Burkholderiaceae-Related Endosymbiotic Bacteria.</title>
        <authorList>
            <person name="Herlambang A."/>
            <person name="Guo Y."/>
            <person name="Takashima Y."/>
            <person name="Narisawa K."/>
            <person name="Ohta H."/>
            <person name="Nishizawa T."/>
        </authorList>
    </citation>
    <scope>NUCLEOTIDE SEQUENCE</scope>
    <source>
        <strain evidence="2">E1425</strain>
    </source>
</reference>